<evidence type="ECO:0000313" key="12">
    <source>
        <dbReference type="Proteomes" id="UP000534870"/>
    </source>
</evidence>
<evidence type="ECO:0000256" key="3">
    <source>
        <dbReference type="ARBA" id="ARBA00022723"/>
    </source>
</evidence>
<evidence type="ECO:0000313" key="13">
    <source>
        <dbReference type="Proteomes" id="UP001449795"/>
    </source>
</evidence>
<dbReference type="EMBL" id="JABXXP010000474">
    <property type="protein sequence ID" value="NVN12502.1"/>
    <property type="molecule type" value="Genomic_DNA"/>
</dbReference>
<dbReference type="InterPro" id="IPR052371">
    <property type="entry name" value="BFD-associated_ferredoxin"/>
</dbReference>
<dbReference type="Proteomes" id="UP001449795">
    <property type="component" value="Chromosome"/>
</dbReference>
<proteinExistence type="inferred from homology"/>
<name>A0A7Y7M6X3_9PROT</name>
<dbReference type="PANTHER" id="PTHR37424">
    <property type="entry name" value="BACTERIOFERRITIN-ASSOCIATED FERREDOXIN"/>
    <property type="match status" value="1"/>
</dbReference>
<dbReference type="Gene3D" id="1.10.10.1100">
    <property type="entry name" value="BFD-like [2Fe-2S]-binding domain"/>
    <property type="match status" value="1"/>
</dbReference>
<keyword evidence="3" id="KW-0479">Metal-binding</keyword>
<dbReference type="InterPro" id="IPR007419">
    <property type="entry name" value="BFD-like_2Fe2S-bd_dom"/>
</dbReference>
<dbReference type="PANTHER" id="PTHR37424:SF1">
    <property type="entry name" value="BACTERIOFERRITIN-ASSOCIATED FERREDOXIN"/>
    <property type="match status" value="1"/>
</dbReference>
<keyword evidence="2" id="KW-0001">2Fe-2S</keyword>
<dbReference type="InterPro" id="IPR041854">
    <property type="entry name" value="BFD-like_2Fe2S-bd_dom_sf"/>
</dbReference>
<dbReference type="RefSeq" id="WP_176641079.1">
    <property type="nucleotide sequence ID" value="NZ_CP152276.1"/>
</dbReference>
<evidence type="ECO:0000256" key="1">
    <source>
        <dbReference type="ARBA" id="ARBA00022448"/>
    </source>
</evidence>
<keyword evidence="13" id="KW-1185">Reference proteome</keyword>
<comment type="similarity">
    <text evidence="8">Belongs to the Bfd family.</text>
</comment>
<evidence type="ECO:0000259" key="9">
    <source>
        <dbReference type="Pfam" id="PF04324"/>
    </source>
</evidence>
<accession>A0A7Y7M6X3</accession>
<evidence type="ECO:0000256" key="2">
    <source>
        <dbReference type="ARBA" id="ARBA00022714"/>
    </source>
</evidence>
<evidence type="ECO:0000313" key="11">
    <source>
        <dbReference type="EMBL" id="XAE42518.1"/>
    </source>
</evidence>
<keyword evidence="1" id="KW-0813">Transport</keyword>
<dbReference type="Proteomes" id="UP000534870">
    <property type="component" value="Unassembled WGS sequence"/>
</dbReference>
<keyword evidence="6" id="KW-0411">Iron-sulfur</keyword>
<reference evidence="11 13" key="2">
    <citation type="submission" date="2024-04" db="EMBL/GenBank/DDBJ databases">
        <title>Complete genome sequence of Nguyenibacter vanlangesis HBCM-1154, a strain capable of nitrogen fixation, IAA production, and phosphorus solubilization isolated from sugarcane soil.</title>
        <authorList>
            <person name="MY HANH P."/>
        </authorList>
    </citation>
    <scope>NUCLEOTIDE SEQUENCE [LARGE SCALE GENOMIC DNA]</scope>
    <source>
        <strain evidence="11 13">HBCM 1154</strain>
    </source>
</reference>
<gene>
    <name evidence="11" type="ORF">AAC691_20080</name>
    <name evidence="10" type="ORF">HUK84_15455</name>
</gene>
<evidence type="ECO:0000313" key="10">
    <source>
        <dbReference type="EMBL" id="NVN12502.1"/>
    </source>
</evidence>
<evidence type="ECO:0000256" key="6">
    <source>
        <dbReference type="ARBA" id="ARBA00023014"/>
    </source>
</evidence>
<keyword evidence="5" id="KW-0408">Iron</keyword>
<evidence type="ECO:0000256" key="5">
    <source>
        <dbReference type="ARBA" id="ARBA00023004"/>
    </source>
</evidence>
<dbReference type="EMBL" id="CP152276">
    <property type="protein sequence ID" value="XAE42518.1"/>
    <property type="molecule type" value="Genomic_DNA"/>
</dbReference>
<dbReference type="AlphaFoldDB" id="A0A7Y7M6X3"/>
<dbReference type="GO" id="GO:0046872">
    <property type="term" value="F:metal ion binding"/>
    <property type="evidence" value="ECO:0007669"/>
    <property type="project" value="UniProtKB-KW"/>
</dbReference>
<evidence type="ECO:0000256" key="7">
    <source>
        <dbReference type="ARBA" id="ARBA00039386"/>
    </source>
</evidence>
<keyword evidence="4" id="KW-0249">Electron transport</keyword>
<reference evidence="10 12" key="1">
    <citation type="submission" date="2020-06" db="EMBL/GenBank/DDBJ databases">
        <title>Description of novel acetic acid bacteria.</title>
        <authorList>
            <person name="Sombolestani A."/>
        </authorList>
    </citation>
    <scope>NUCLEOTIDE SEQUENCE [LARGE SCALE GENOMIC DNA]</scope>
    <source>
        <strain evidence="10 12">LMG 31431</strain>
    </source>
</reference>
<dbReference type="GO" id="GO:0051537">
    <property type="term" value="F:2 iron, 2 sulfur cluster binding"/>
    <property type="evidence" value="ECO:0007669"/>
    <property type="project" value="UniProtKB-KW"/>
</dbReference>
<feature type="domain" description="BFD-like [2Fe-2S]-binding" evidence="9">
    <location>
        <begin position="3"/>
        <end position="50"/>
    </location>
</feature>
<evidence type="ECO:0000256" key="8">
    <source>
        <dbReference type="ARBA" id="ARBA00046332"/>
    </source>
</evidence>
<protein>
    <recommendedName>
        <fullName evidence="7">Bacterioferritin-associated ferredoxin</fullName>
    </recommendedName>
</protein>
<sequence>MFVCSCNMLTDRDLHDAVAGGATRPGEIYAAKGCRAQCGNCVPGVLCLLRRAIQARAEADLADLAPAT</sequence>
<evidence type="ECO:0000256" key="4">
    <source>
        <dbReference type="ARBA" id="ARBA00022982"/>
    </source>
</evidence>
<organism evidence="10 12">
    <name type="scientific">Nguyenibacter vanlangensis</name>
    <dbReference type="NCBI Taxonomy" id="1216886"/>
    <lineage>
        <taxon>Bacteria</taxon>
        <taxon>Pseudomonadati</taxon>
        <taxon>Pseudomonadota</taxon>
        <taxon>Alphaproteobacteria</taxon>
        <taxon>Acetobacterales</taxon>
        <taxon>Acetobacteraceae</taxon>
        <taxon>Nguyenibacter</taxon>
    </lineage>
</organism>
<dbReference type="Pfam" id="PF04324">
    <property type="entry name" value="Fer2_BFD"/>
    <property type="match status" value="1"/>
</dbReference>